<dbReference type="RefSeq" id="WP_311662203.1">
    <property type="nucleotide sequence ID" value="NZ_JAVRHT010000005.1"/>
</dbReference>
<sequence>MRLAALALLLAAPAALAQSAPDGPTGFVVTAAGDTLRGEVLSATEAEYARGVAFRPAPGAEAMRFGPADAVAFVVGDGRRYRRGLFQVRAAREVTPSRPNDRLAFARVVRDGDADLLALETTEGRPTFYVQTDGAPIGLWFVEKEVGGRLHRSRPLYRQTLLAVLGTCGVPEAVYAGLGYTEPAIARVVDAYNVCQDASYTAQPGGAAVRRATTVTFEVGADVAVGSFRRRGVRPATIVDPGVSSFQVRAGAEIAPTLLPHFARIVVGTEYAHDVARMYRSDFKAQQLNTLHGVLGARLAGRVGGLGVHVGTGLMIGTVLDRTVASVSAEDAVRFVPSAAVRSSGGQYVEAGVAVPRTSVWLAVRAEATSFGGGPSFLPLFSGSTLGTRTVSAGVHARL</sequence>
<keyword evidence="3" id="KW-1185">Reference proteome</keyword>
<gene>
    <name evidence="2" type="ORF">RM540_03825</name>
</gene>
<dbReference type="Proteomes" id="UP001267426">
    <property type="component" value="Unassembled WGS sequence"/>
</dbReference>
<comment type="caution">
    <text evidence="2">The sequence shown here is derived from an EMBL/GenBank/DDBJ whole genome shotgun (WGS) entry which is preliminary data.</text>
</comment>
<evidence type="ECO:0000256" key="1">
    <source>
        <dbReference type="SAM" id="SignalP"/>
    </source>
</evidence>
<protein>
    <submittedName>
        <fullName evidence="2">Uncharacterized protein</fullName>
    </submittedName>
</protein>
<accession>A0ABU3BNK1</accession>
<feature type="chain" id="PRO_5045960982" evidence="1">
    <location>
        <begin position="18"/>
        <end position="399"/>
    </location>
</feature>
<evidence type="ECO:0000313" key="2">
    <source>
        <dbReference type="EMBL" id="MDT0630867.1"/>
    </source>
</evidence>
<reference evidence="2 3" key="1">
    <citation type="submission" date="2023-09" db="EMBL/GenBank/DDBJ databases">
        <authorList>
            <person name="Rey-Velasco X."/>
        </authorList>
    </citation>
    <scope>NUCLEOTIDE SEQUENCE [LARGE SCALE GENOMIC DNA]</scope>
    <source>
        <strain evidence="2 3">F394</strain>
    </source>
</reference>
<feature type="signal peptide" evidence="1">
    <location>
        <begin position="1"/>
        <end position="17"/>
    </location>
</feature>
<dbReference type="EMBL" id="JAVRHT010000005">
    <property type="protein sequence ID" value="MDT0630867.1"/>
    <property type="molecule type" value="Genomic_DNA"/>
</dbReference>
<proteinExistence type="predicted"/>
<organism evidence="2 3">
    <name type="scientific">Rubrivirga litoralis</name>
    <dbReference type="NCBI Taxonomy" id="3075598"/>
    <lineage>
        <taxon>Bacteria</taxon>
        <taxon>Pseudomonadati</taxon>
        <taxon>Rhodothermota</taxon>
        <taxon>Rhodothermia</taxon>
        <taxon>Rhodothermales</taxon>
        <taxon>Rubricoccaceae</taxon>
        <taxon>Rubrivirga</taxon>
    </lineage>
</organism>
<evidence type="ECO:0000313" key="3">
    <source>
        <dbReference type="Proteomes" id="UP001267426"/>
    </source>
</evidence>
<keyword evidence="1" id="KW-0732">Signal</keyword>
<name>A0ABU3BNK1_9BACT</name>